<keyword evidence="1" id="KW-0853">WD repeat</keyword>
<dbReference type="GO" id="GO:1990757">
    <property type="term" value="F:ubiquitin ligase activator activity"/>
    <property type="evidence" value="ECO:0007669"/>
    <property type="project" value="TreeGrafter"/>
</dbReference>
<evidence type="ECO:0000313" key="6">
    <source>
        <dbReference type="EMBL" id="CAF4915267.1"/>
    </source>
</evidence>
<dbReference type="GO" id="GO:1905786">
    <property type="term" value="P:positive regulation of anaphase-promoting complex-dependent catabolic process"/>
    <property type="evidence" value="ECO:0007669"/>
    <property type="project" value="TreeGrafter"/>
</dbReference>
<evidence type="ECO:0000256" key="1">
    <source>
        <dbReference type="ARBA" id="ARBA00022574"/>
    </source>
</evidence>
<dbReference type="GO" id="GO:0010997">
    <property type="term" value="F:anaphase-promoting complex binding"/>
    <property type="evidence" value="ECO:0007669"/>
    <property type="project" value="InterPro"/>
</dbReference>
<dbReference type="EMBL" id="CAJOBI010177720">
    <property type="protein sequence ID" value="CAF4913994.1"/>
    <property type="molecule type" value="Genomic_DNA"/>
</dbReference>
<dbReference type="InterPro" id="IPR015943">
    <property type="entry name" value="WD40/YVTN_repeat-like_dom_sf"/>
</dbReference>
<dbReference type="EMBL" id="CAJOBI010178075">
    <property type="protein sequence ID" value="CAF4915267.1"/>
    <property type="molecule type" value="Genomic_DNA"/>
</dbReference>
<reference evidence="5" key="1">
    <citation type="submission" date="2021-02" db="EMBL/GenBank/DDBJ databases">
        <authorList>
            <person name="Nowell W R."/>
        </authorList>
    </citation>
    <scope>NUCLEOTIDE SEQUENCE</scope>
</reference>
<evidence type="ECO:0000313" key="7">
    <source>
        <dbReference type="Proteomes" id="UP000676336"/>
    </source>
</evidence>
<sequence>PSGSGSQSSIVGSDTVTSVAWADWSNILAVGTNRGHVHIYDVTTQKRLQSMCKHTSRVGTL</sequence>
<comment type="caution">
    <text evidence="5">The sequence shown here is derived from an EMBL/GenBank/DDBJ whole genome shotgun (WGS) entry which is preliminary data.</text>
</comment>
<dbReference type="InterPro" id="IPR036322">
    <property type="entry name" value="WD40_repeat_dom_sf"/>
</dbReference>
<dbReference type="GO" id="GO:0031145">
    <property type="term" value="P:anaphase-promoting complex-dependent catabolic process"/>
    <property type="evidence" value="ECO:0007669"/>
    <property type="project" value="TreeGrafter"/>
</dbReference>
<dbReference type="PANTHER" id="PTHR19918">
    <property type="entry name" value="CELL DIVISION CYCLE 20 CDC20 FIZZY -RELATED"/>
    <property type="match status" value="1"/>
</dbReference>
<accession>A0A8S3CG38</accession>
<dbReference type="Pfam" id="PF12894">
    <property type="entry name" value="ANAPC4_WD40"/>
    <property type="match status" value="1"/>
</dbReference>
<dbReference type="Gene3D" id="2.130.10.10">
    <property type="entry name" value="YVTN repeat-like/Quinoprotein amine dehydrogenase"/>
    <property type="match status" value="1"/>
</dbReference>
<keyword evidence="3" id="KW-0131">Cell cycle</keyword>
<evidence type="ECO:0000256" key="3">
    <source>
        <dbReference type="ARBA" id="ARBA00023306"/>
    </source>
</evidence>
<dbReference type="GO" id="GO:0005680">
    <property type="term" value="C:anaphase-promoting complex"/>
    <property type="evidence" value="ECO:0007669"/>
    <property type="project" value="TreeGrafter"/>
</dbReference>
<keyword evidence="2" id="KW-0677">Repeat</keyword>
<organism evidence="5 7">
    <name type="scientific">Rotaria magnacalcarata</name>
    <dbReference type="NCBI Taxonomy" id="392030"/>
    <lineage>
        <taxon>Eukaryota</taxon>
        <taxon>Metazoa</taxon>
        <taxon>Spiralia</taxon>
        <taxon>Gnathifera</taxon>
        <taxon>Rotifera</taxon>
        <taxon>Eurotatoria</taxon>
        <taxon>Bdelloidea</taxon>
        <taxon>Philodinida</taxon>
        <taxon>Philodinidae</taxon>
        <taxon>Rotaria</taxon>
    </lineage>
</organism>
<dbReference type="PANTHER" id="PTHR19918:SF1">
    <property type="entry name" value="FIZZY-RELATED PROTEIN HOMOLOG"/>
    <property type="match status" value="1"/>
</dbReference>
<dbReference type="InterPro" id="IPR024977">
    <property type="entry name" value="Apc4-like_WD40_dom"/>
</dbReference>
<dbReference type="Proteomes" id="UP000676336">
    <property type="component" value="Unassembled WGS sequence"/>
</dbReference>
<gene>
    <name evidence="5" type="ORF">SMN809_LOCUS52364</name>
    <name evidence="6" type="ORF">SMN809_LOCUS52424</name>
</gene>
<feature type="non-terminal residue" evidence="5">
    <location>
        <position position="1"/>
    </location>
</feature>
<feature type="non-terminal residue" evidence="5">
    <location>
        <position position="61"/>
    </location>
</feature>
<dbReference type="InterPro" id="IPR033010">
    <property type="entry name" value="Cdc20/Fizzy"/>
</dbReference>
<dbReference type="AlphaFoldDB" id="A0A8S3CG38"/>
<evidence type="ECO:0000313" key="5">
    <source>
        <dbReference type="EMBL" id="CAF4913994.1"/>
    </source>
</evidence>
<name>A0A8S3CG38_9BILA</name>
<dbReference type="SUPFAM" id="SSF50978">
    <property type="entry name" value="WD40 repeat-like"/>
    <property type="match status" value="1"/>
</dbReference>
<feature type="domain" description="Anaphase-promoting complex subunit 4-like WD40" evidence="4">
    <location>
        <begin position="14"/>
        <end position="55"/>
    </location>
</feature>
<protein>
    <recommendedName>
        <fullName evidence="4">Anaphase-promoting complex subunit 4-like WD40 domain-containing protein</fullName>
    </recommendedName>
</protein>
<evidence type="ECO:0000259" key="4">
    <source>
        <dbReference type="Pfam" id="PF12894"/>
    </source>
</evidence>
<proteinExistence type="predicted"/>
<evidence type="ECO:0000256" key="2">
    <source>
        <dbReference type="ARBA" id="ARBA00022737"/>
    </source>
</evidence>